<dbReference type="PANTHER" id="PTHR23407:SF1">
    <property type="entry name" value="5-FORMYLTETRAHYDROFOLATE CYCLO-LIGASE"/>
    <property type="match status" value="1"/>
</dbReference>
<dbReference type="NCBIfam" id="TIGR02727">
    <property type="entry name" value="MTHFS_bact"/>
    <property type="match status" value="1"/>
</dbReference>
<name>A0A1H9LGV7_9GAMM</name>
<dbReference type="InterPro" id="IPR002698">
    <property type="entry name" value="FTHF_cligase"/>
</dbReference>
<feature type="binding site" evidence="4">
    <location>
        <position position="63"/>
    </location>
    <ligand>
        <name>substrate</name>
    </ligand>
</feature>
<dbReference type="GO" id="GO:0030272">
    <property type="term" value="F:5-formyltetrahydrofolate cyclo-ligase activity"/>
    <property type="evidence" value="ECO:0007669"/>
    <property type="project" value="UniProtKB-EC"/>
</dbReference>
<dbReference type="InterPro" id="IPR024185">
    <property type="entry name" value="FTHF_cligase-like_sf"/>
</dbReference>
<comment type="similarity">
    <text evidence="1 5">Belongs to the 5-formyltetrahydrofolate cyclo-ligase family.</text>
</comment>
<dbReference type="AlphaFoldDB" id="A0A1H9LGV7"/>
<feature type="binding site" evidence="4">
    <location>
        <position position="58"/>
    </location>
    <ligand>
        <name>substrate</name>
    </ligand>
</feature>
<evidence type="ECO:0000313" key="7">
    <source>
        <dbReference type="Proteomes" id="UP000199233"/>
    </source>
</evidence>
<dbReference type="Gene3D" id="3.40.50.10420">
    <property type="entry name" value="NagB/RpiA/CoA transferase-like"/>
    <property type="match status" value="1"/>
</dbReference>
<protein>
    <recommendedName>
        <fullName evidence="5">5-formyltetrahydrofolate cyclo-ligase</fullName>
        <ecNumber evidence="5">6.3.3.2</ecNumber>
    </recommendedName>
</protein>
<dbReference type="PIRSF" id="PIRSF006806">
    <property type="entry name" value="FTHF_cligase"/>
    <property type="match status" value="1"/>
</dbReference>
<dbReference type="PANTHER" id="PTHR23407">
    <property type="entry name" value="ATPASE INHIBITOR/5-FORMYLTETRAHYDROFOLATE CYCLO-LIGASE"/>
    <property type="match status" value="1"/>
</dbReference>
<dbReference type="EC" id="6.3.3.2" evidence="5"/>
<dbReference type="GO" id="GO:0046872">
    <property type="term" value="F:metal ion binding"/>
    <property type="evidence" value="ECO:0007669"/>
    <property type="project" value="UniProtKB-KW"/>
</dbReference>
<evidence type="ECO:0000256" key="2">
    <source>
        <dbReference type="ARBA" id="ARBA00022741"/>
    </source>
</evidence>
<dbReference type="GO" id="GO:0005524">
    <property type="term" value="F:ATP binding"/>
    <property type="evidence" value="ECO:0007669"/>
    <property type="project" value="UniProtKB-KW"/>
</dbReference>
<comment type="catalytic activity">
    <reaction evidence="5">
        <text>(6S)-5-formyl-5,6,7,8-tetrahydrofolate + ATP = (6R)-5,10-methenyltetrahydrofolate + ADP + phosphate</text>
        <dbReference type="Rhea" id="RHEA:10488"/>
        <dbReference type="ChEBI" id="CHEBI:30616"/>
        <dbReference type="ChEBI" id="CHEBI:43474"/>
        <dbReference type="ChEBI" id="CHEBI:57455"/>
        <dbReference type="ChEBI" id="CHEBI:57457"/>
        <dbReference type="ChEBI" id="CHEBI:456216"/>
        <dbReference type="EC" id="6.3.3.2"/>
    </reaction>
</comment>
<comment type="cofactor">
    <cofactor evidence="5">
        <name>Mg(2+)</name>
        <dbReference type="ChEBI" id="CHEBI:18420"/>
    </cofactor>
</comment>
<feature type="binding site" evidence="4">
    <location>
        <begin position="12"/>
        <end position="16"/>
    </location>
    <ligand>
        <name>ATP</name>
        <dbReference type="ChEBI" id="CHEBI:30616"/>
    </ligand>
</feature>
<dbReference type="EMBL" id="FOFS01000016">
    <property type="protein sequence ID" value="SER10153.1"/>
    <property type="molecule type" value="Genomic_DNA"/>
</dbReference>
<keyword evidence="3 4" id="KW-0067">ATP-binding</keyword>
<dbReference type="Proteomes" id="UP000199233">
    <property type="component" value="Unassembled WGS sequence"/>
</dbReference>
<dbReference type="GO" id="GO:0035999">
    <property type="term" value="P:tetrahydrofolate interconversion"/>
    <property type="evidence" value="ECO:0007669"/>
    <property type="project" value="TreeGrafter"/>
</dbReference>
<gene>
    <name evidence="6" type="ORF">SAMN04488038_11611</name>
</gene>
<evidence type="ECO:0000256" key="4">
    <source>
        <dbReference type="PIRSR" id="PIRSR006806-1"/>
    </source>
</evidence>
<reference evidence="6 7" key="1">
    <citation type="submission" date="2016-10" db="EMBL/GenBank/DDBJ databases">
        <authorList>
            <person name="de Groot N.N."/>
        </authorList>
    </citation>
    <scope>NUCLEOTIDE SEQUENCE [LARGE SCALE GENOMIC DNA]</scope>
    <source>
        <strain evidence="6 7">DSM 25927</strain>
    </source>
</reference>
<evidence type="ECO:0000256" key="5">
    <source>
        <dbReference type="RuleBase" id="RU361279"/>
    </source>
</evidence>
<dbReference type="GO" id="GO:0009396">
    <property type="term" value="P:folic acid-containing compound biosynthetic process"/>
    <property type="evidence" value="ECO:0007669"/>
    <property type="project" value="TreeGrafter"/>
</dbReference>
<dbReference type="Pfam" id="PF01812">
    <property type="entry name" value="5-FTHF_cyc-lig"/>
    <property type="match status" value="1"/>
</dbReference>
<dbReference type="InterPro" id="IPR037171">
    <property type="entry name" value="NagB/RpiA_transferase-like"/>
</dbReference>
<keyword evidence="5" id="KW-0460">Magnesium</keyword>
<evidence type="ECO:0000256" key="3">
    <source>
        <dbReference type="ARBA" id="ARBA00022840"/>
    </source>
</evidence>
<evidence type="ECO:0000256" key="1">
    <source>
        <dbReference type="ARBA" id="ARBA00010638"/>
    </source>
</evidence>
<evidence type="ECO:0000313" key="6">
    <source>
        <dbReference type="EMBL" id="SER10153.1"/>
    </source>
</evidence>
<keyword evidence="6" id="KW-0436">Ligase</keyword>
<feature type="binding site" evidence="4">
    <location>
        <begin position="140"/>
        <end position="148"/>
    </location>
    <ligand>
        <name>ATP</name>
        <dbReference type="ChEBI" id="CHEBI:30616"/>
    </ligand>
</feature>
<organism evidence="6 7">
    <name type="scientific">Solimonas aquatica</name>
    <dbReference type="NCBI Taxonomy" id="489703"/>
    <lineage>
        <taxon>Bacteria</taxon>
        <taxon>Pseudomonadati</taxon>
        <taxon>Pseudomonadota</taxon>
        <taxon>Gammaproteobacteria</taxon>
        <taxon>Nevskiales</taxon>
        <taxon>Nevskiaceae</taxon>
        <taxon>Solimonas</taxon>
    </lineage>
</organism>
<keyword evidence="5" id="KW-0479">Metal-binding</keyword>
<dbReference type="SUPFAM" id="SSF100950">
    <property type="entry name" value="NagB/RpiA/CoA transferase-like"/>
    <property type="match status" value="1"/>
</dbReference>
<keyword evidence="7" id="KW-1185">Reference proteome</keyword>
<proteinExistence type="inferred from homology"/>
<sequence length="199" mass="22489">MTAQAGDIFLLKQTLRRQARTRRLQLSAATRQHAAQAAAQQALRALRARGVRMVSAYLETGSELSTAPLLAALHATGIRIALPCTLADARLCFVRWRPGERLRHKRHGIREPARRGARLLRHQLDVMLLPLLGFDAHGTRLGAGGGYYDRYLQTPRPLRRPLLVGYAYAIQEFDTLPREPWDVRLDAVLSERGWRWLTG</sequence>
<dbReference type="STRING" id="489703.SAMN04488038_11611"/>
<keyword evidence="2 4" id="KW-0547">Nucleotide-binding</keyword>
<accession>A0A1H9LGV7</accession>